<evidence type="ECO:0000256" key="4">
    <source>
        <dbReference type="SAM" id="Phobius"/>
    </source>
</evidence>
<feature type="transmembrane region" description="Helical" evidence="4">
    <location>
        <begin position="264"/>
        <end position="284"/>
    </location>
</feature>
<evidence type="ECO:0000256" key="2">
    <source>
        <dbReference type="ARBA" id="ARBA00006727"/>
    </source>
</evidence>
<dbReference type="Pfam" id="PF07690">
    <property type="entry name" value="MFS_1"/>
    <property type="match status" value="1"/>
</dbReference>
<comment type="similarity">
    <text evidence="2">Belongs to the major facilitator superfamily. Monocarboxylate porter (TC 2.A.1.13) family.</text>
</comment>
<feature type="transmembrane region" description="Helical" evidence="4">
    <location>
        <begin position="171"/>
        <end position="193"/>
    </location>
</feature>
<dbReference type="Gene3D" id="1.20.1250.20">
    <property type="entry name" value="MFS general substrate transporter like domains"/>
    <property type="match status" value="2"/>
</dbReference>
<keyword evidence="4" id="KW-0812">Transmembrane</keyword>
<dbReference type="InterPro" id="IPR050327">
    <property type="entry name" value="Proton-linked_MCT"/>
</dbReference>
<gene>
    <name evidence="7" type="ORF">FJTKL_14807</name>
</gene>
<dbReference type="EMBL" id="JBAWTH010000008">
    <property type="protein sequence ID" value="KAL2290853.1"/>
    <property type="molecule type" value="Genomic_DNA"/>
</dbReference>
<accession>A0ABR4F852</accession>
<evidence type="ECO:0000256" key="5">
    <source>
        <dbReference type="SAM" id="SignalP"/>
    </source>
</evidence>
<evidence type="ECO:0000259" key="6">
    <source>
        <dbReference type="PROSITE" id="PS50850"/>
    </source>
</evidence>
<keyword evidence="5" id="KW-0732">Signal</keyword>
<dbReference type="InterPro" id="IPR020846">
    <property type="entry name" value="MFS_dom"/>
</dbReference>
<feature type="transmembrane region" description="Helical" evidence="4">
    <location>
        <begin position="467"/>
        <end position="486"/>
    </location>
</feature>
<name>A0ABR4F852_9PEZI</name>
<feature type="chain" id="PRO_5046185523" description="Major facilitator superfamily (MFS) profile domain-containing protein" evidence="5">
    <location>
        <begin position="32"/>
        <end position="540"/>
    </location>
</feature>
<feature type="transmembrane region" description="Helical" evidence="4">
    <location>
        <begin position="308"/>
        <end position="329"/>
    </location>
</feature>
<feature type="domain" description="Major facilitator superfamily (MFS) profile" evidence="6">
    <location>
        <begin position="307"/>
        <end position="540"/>
    </location>
</feature>
<protein>
    <recommendedName>
        <fullName evidence="6">Major facilitator superfamily (MFS) profile domain-containing protein</fullName>
    </recommendedName>
</protein>
<comment type="caution">
    <text evidence="7">The sequence shown here is derived from an EMBL/GenBank/DDBJ whole genome shotgun (WGS) entry which is preliminary data.</text>
</comment>
<dbReference type="PROSITE" id="PS51257">
    <property type="entry name" value="PROKAR_LIPOPROTEIN"/>
    <property type="match status" value="1"/>
</dbReference>
<comment type="subcellular location">
    <subcellularLocation>
        <location evidence="1">Membrane</location>
        <topology evidence="1">Multi-pass membrane protein</topology>
    </subcellularLocation>
</comment>
<feature type="transmembrane region" description="Helical" evidence="4">
    <location>
        <begin position="399"/>
        <end position="423"/>
    </location>
</feature>
<evidence type="ECO:0000256" key="1">
    <source>
        <dbReference type="ARBA" id="ARBA00004141"/>
    </source>
</evidence>
<feature type="transmembrane region" description="Helical" evidence="4">
    <location>
        <begin position="103"/>
        <end position="131"/>
    </location>
</feature>
<proteinExistence type="inferred from homology"/>
<dbReference type="InterPro" id="IPR011701">
    <property type="entry name" value="MFS"/>
</dbReference>
<evidence type="ECO:0000256" key="3">
    <source>
        <dbReference type="SAM" id="MobiDB-lite"/>
    </source>
</evidence>
<sequence>MRKRSRRTVPSLWMLGVVLSCCLMEFPSADAASRRRAMASPATADWPATSKETIVDENGIMRTDARHDQAVGMDEKHNKDNGAGDSESSDHEQPQKEFKEGGYGWVVVIVVFLINFHTWGMNSAYAVFLAYYLTSNAFPGSSAISFAFVGGLSISIALLLAPLATICIRRYGTRACLQIGVVLETAAFIGASFTSEQWHLILSQGIAFGAGMGFLFTGSVGLVPQWFHEKRSLANSIGTSGSGFGGLTYSLAAHAMIENLGLPWAFRILAILAFAVNGVCSFLARDRNKEVGAIHQAFHKDLFKRMELYLYLAWGFFSILGYIVVVFSLASYASAVGFTANQGSIIAAIFNLSQGLGRPVIGLLSDKVGRINIAALGSLIAGLAAFFLWIFAAKHFAGAIVYSLFGAFAGCIWPCVAPVAVEVVGLQLLPSVMSITWLVLVLPATFAEVIGLSLVEPGSDGYLHVQVYTGAMFVSAFAALWTLRVWKIHMLEVAKLTKEEGERDIRYADTVGAGTRVSTANHKSFSMAFAVKACFSLTKV</sequence>
<keyword evidence="4" id="KW-1133">Transmembrane helix</keyword>
<dbReference type="PANTHER" id="PTHR11360">
    <property type="entry name" value="MONOCARBOXYLATE TRANSPORTER"/>
    <property type="match status" value="1"/>
</dbReference>
<keyword evidence="8" id="KW-1185">Reference proteome</keyword>
<dbReference type="InterPro" id="IPR036259">
    <property type="entry name" value="MFS_trans_sf"/>
</dbReference>
<keyword evidence="4" id="KW-0472">Membrane</keyword>
<evidence type="ECO:0000313" key="7">
    <source>
        <dbReference type="EMBL" id="KAL2290853.1"/>
    </source>
</evidence>
<feature type="region of interest" description="Disordered" evidence="3">
    <location>
        <begin position="69"/>
        <end position="97"/>
    </location>
</feature>
<dbReference type="SUPFAM" id="SSF103473">
    <property type="entry name" value="MFS general substrate transporter"/>
    <property type="match status" value="1"/>
</dbReference>
<dbReference type="PANTHER" id="PTHR11360:SF315">
    <property type="entry name" value="TRANSPORTER MCH2-RELATED"/>
    <property type="match status" value="1"/>
</dbReference>
<feature type="signal peptide" evidence="5">
    <location>
        <begin position="1"/>
        <end position="31"/>
    </location>
</feature>
<reference evidence="7 8" key="1">
    <citation type="submission" date="2024-03" db="EMBL/GenBank/DDBJ databases">
        <title>A high-quality draft genome sequence of Diaporthe vaccinii, a causative agent of upright dieback and viscid rot disease in cranberry plants.</title>
        <authorList>
            <person name="Sarrasin M."/>
            <person name="Lang B.F."/>
            <person name="Burger G."/>
        </authorList>
    </citation>
    <scope>NUCLEOTIDE SEQUENCE [LARGE SCALE GENOMIC DNA]</scope>
    <source>
        <strain evidence="7 8">IS7</strain>
    </source>
</reference>
<feature type="transmembrane region" description="Helical" evidence="4">
    <location>
        <begin position="435"/>
        <end position="455"/>
    </location>
</feature>
<dbReference type="Proteomes" id="UP001600888">
    <property type="component" value="Unassembled WGS sequence"/>
</dbReference>
<dbReference type="PROSITE" id="PS50850">
    <property type="entry name" value="MFS"/>
    <property type="match status" value="1"/>
</dbReference>
<feature type="transmembrane region" description="Helical" evidence="4">
    <location>
        <begin position="143"/>
        <end position="165"/>
    </location>
</feature>
<feature type="transmembrane region" description="Helical" evidence="4">
    <location>
        <begin position="373"/>
        <end position="393"/>
    </location>
</feature>
<feature type="transmembrane region" description="Helical" evidence="4">
    <location>
        <begin position="205"/>
        <end position="227"/>
    </location>
</feature>
<organism evidence="7 8">
    <name type="scientific">Diaporthe vaccinii</name>
    <dbReference type="NCBI Taxonomy" id="105482"/>
    <lineage>
        <taxon>Eukaryota</taxon>
        <taxon>Fungi</taxon>
        <taxon>Dikarya</taxon>
        <taxon>Ascomycota</taxon>
        <taxon>Pezizomycotina</taxon>
        <taxon>Sordariomycetes</taxon>
        <taxon>Sordariomycetidae</taxon>
        <taxon>Diaporthales</taxon>
        <taxon>Diaporthaceae</taxon>
        <taxon>Diaporthe</taxon>
        <taxon>Diaporthe eres species complex</taxon>
    </lineage>
</organism>
<evidence type="ECO:0000313" key="8">
    <source>
        <dbReference type="Proteomes" id="UP001600888"/>
    </source>
</evidence>